<protein>
    <submittedName>
        <fullName evidence="2">Fasciclin domain family</fullName>
    </submittedName>
</protein>
<accession>A0A8H6N7C9</accession>
<evidence type="ECO:0000313" key="3">
    <source>
        <dbReference type="Proteomes" id="UP000654918"/>
    </source>
</evidence>
<feature type="compositionally biased region" description="Low complexity" evidence="1">
    <location>
        <begin position="237"/>
        <end position="257"/>
    </location>
</feature>
<proteinExistence type="predicted"/>
<name>A0A8H6N7C9_9PEZI</name>
<dbReference type="Proteomes" id="UP000654918">
    <property type="component" value="Unassembled WGS sequence"/>
</dbReference>
<keyword evidence="3" id="KW-1185">Reference proteome</keyword>
<dbReference type="EMBL" id="WIGO01000244">
    <property type="protein sequence ID" value="KAF6822155.1"/>
    <property type="molecule type" value="Genomic_DNA"/>
</dbReference>
<feature type="region of interest" description="Disordered" evidence="1">
    <location>
        <begin position="384"/>
        <end position="436"/>
    </location>
</feature>
<gene>
    <name evidence="2" type="ORF">CPLU01_12175</name>
</gene>
<comment type="caution">
    <text evidence="2">The sequence shown here is derived from an EMBL/GenBank/DDBJ whole genome shotgun (WGS) entry which is preliminary data.</text>
</comment>
<sequence>MAEASMMGDDVTAPQASSQFELEPISAAVLLRRETKRRDALWERGPVRVGCREVDDYVLMDGGLERGSVVGISAESEQMGLLISMQAIAGELCGSDSSRAMVVTTQPPAVLLPNLRDAVKTELAARGVPVTEVRYRLRSCLERVSVSRVFDLDGVWEVLGDLDIPPSPSLSPVSMGSPVPAAEEEFPAKTQSQSSEEQEAERIVLPELKPEPVVRPSQRGEIADSDEEDGLSPPPSSSVISSLSPPPSSMASMLASPEPQEVDGSQASEALTFDGEVSEELEEQLQQAPQEEAPEVMEAIEAPEAIEEGQPTAAQPRPDTPARETKHNAHPDIILITHFSTLMTALFTRHDRVFAHDELHDLSAHLRYLSRSLPSSPLVLVLNSTSAPKKPKKEAPDPKTYDAAQDEGGAPRPADENSPAKKSARPLDPTLRSVFNPPEMDIPGYVSRAHARRNKPAFGLVFSQLLDLHLLCTRMPRSQEDVDRLAAAAEEEGDERVRYVWIVEVLLDEAGVWEPDTGPGARRSREQRWAAVDVRAGRVVDAFDEEVQPKKHAGDVRTVGGFGGPRV</sequence>
<reference evidence="2" key="1">
    <citation type="journal article" date="2020" name="Phytopathology">
        <title>Genome Sequence Resources of Colletotrichum truncatum, C. plurivorum, C. musicola, and C. sojae: Four Species Pathogenic to Soybean (Glycine max).</title>
        <authorList>
            <person name="Rogerio F."/>
            <person name="Boufleur T.R."/>
            <person name="Ciampi-Guillardi M."/>
            <person name="Sukno S.A."/>
            <person name="Thon M.R."/>
            <person name="Massola Junior N.S."/>
            <person name="Baroncelli R."/>
        </authorList>
    </citation>
    <scope>NUCLEOTIDE SEQUENCE</scope>
    <source>
        <strain evidence="2">LFN00145</strain>
    </source>
</reference>
<feature type="region of interest" description="Disordered" evidence="1">
    <location>
        <begin position="166"/>
        <end position="265"/>
    </location>
</feature>
<feature type="region of interest" description="Disordered" evidence="1">
    <location>
        <begin position="277"/>
        <end position="326"/>
    </location>
</feature>
<feature type="compositionally biased region" description="Low complexity" evidence="1">
    <location>
        <begin position="170"/>
        <end position="180"/>
    </location>
</feature>
<organism evidence="2 3">
    <name type="scientific">Colletotrichum plurivorum</name>
    <dbReference type="NCBI Taxonomy" id="2175906"/>
    <lineage>
        <taxon>Eukaryota</taxon>
        <taxon>Fungi</taxon>
        <taxon>Dikarya</taxon>
        <taxon>Ascomycota</taxon>
        <taxon>Pezizomycotina</taxon>
        <taxon>Sordariomycetes</taxon>
        <taxon>Hypocreomycetidae</taxon>
        <taxon>Glomerellales</taxon>
        <taxon>Glomerellaceae</taxon>
        <taxon>Colletotrichum</taxon>
        <taxon>Colletotrichum orchidearum species complex</taxon>
    </lineage>
</organism>
<dbReference type="AlphaFoldDB" id="A0A8H6N7C9"/>
<feature type="compositionally biased region" description="Low complexity" evidence="1">
    <location>
        <begin position="284"/>
        <end position="303"/>
    </location>
</feature>
<evidence type="ECO:0000256" key="1">
    <source>
        <dbReference type="SAM" id="MobiDB-lite"/>
    </source>
</evidence>
<feature type="compositionally biased region" description="Basic and acidic residues" evidence="1">
    <location>
        <begin position="200"/>
        <end position="212"/>
    </location>
</feature>
<evidence type="ECO:0000313" key="2">
    <source>
        <dbReference type="EMBL" id="KAF6822155.1"/>
    </source>
</evidence>